<protein>
    <submittedName>
        <fullName evidence="2">Uncharacterized protein</fullName>
    </submittedName>
</protein>
<keyword evidence="1" id="KW-0472">Membrane</keyword>
<proteinExistence type="predicted"/>
<evidence type="ECO:0000313" key="3">
    <source>
        <dbReference type="Proteomes" id="UP001064489"/>
    </source>
</evidence>
<reference evidence="2" key="2">
    <citation type="submission" date="2023-02" db="EMBL/GenBank/DDBJ databases">
        <authorList>
            <person name="Swenson N.G."/>
            <person name="Wegrzyn J.L."/>
            <person name="Mcevoy S.L."/>
        </authorList>
    </citation>
    <scope>NUCLEOTIDE SEQUENCE</scope>
    <source>
        <strain evidence="2">91603</strain>
        <tissue evidence="2">Leaf</tissue>
    </source>
</reference>
<organism evidence="2 3">
    <name type="scientific">Acer negundo</name>
    <name type="common">Box elder</name>
    <dbReference type="NCBI Taxonomy" id="4023"/>
    <lineage>
        <taxon>Eukaryota</taxon>
        <taxon>Viridiplantae</taxon>
        <taxon>Streptophyta</taxon>
        <taxon>Embryophyta</taxon>
        <taxon>Tracheophyta</taxon>
        <taxon>Spermatophyta</taxon>
        <taxon>Magnoliopsida</taxon>
        <taxon>eudicotyledons</taxon>
        <taxon>Gunneridae</taxon>
        <taxon>Pentapetalae</taxon>
        <taxon>rosids</taxon>
        <taxon>malvids</taxon>
        <taxon>Sapindales</taxon>
        <taxon>Sapindaceae</taxon>
        <taxon>Hippocastanoideae</taxon>
        <taxon>Acereae</taxon>
        <taxon>Acer</taxon>
    </lineage>
</organism>
<dbReference type="AlphaFoldDB" id="A0AAD5IMV2"/>
<dbReference type="EMBL" id="JAJSOW010000104">
    <property type="protein sequence ID" value="KAI9170155.1"/>
    <property type="molecule type" value="Genomic_DNA"/>
</dbReference>
<keyword evidence="3" id="KW-1185">Reference proteome</keyword>
<reference evidence="2" key="1">
    <citation type="journal article" date="2022" name="Plant J.">
        <title>Strategies of tolerance reflected in two North American maple genomes.</title>
        <authorList>
            <person name="McEvoy S.L."/>
            <person name="Sezen U.U."/>
            <person name="Trouern-Trend A."/>
            <person name="McMahon S.M."/>
            <person name="Schaberg P.G."/>
            <person name="Yang J."/>
            <person name="Wegrzyn J.L."/>
            <person name="Swenson N.G."/>
        </authorList>
    </citation>
    <scope>NUCLEOTIDE SEQUENCE</scope>
    <source>
        <strain evidence="2">91603</strain>
    </source>
</reference>
<accession>A0AAD5IMV2</accession>
<comment type="caution">
    <text evidence="2">The sequence shown here is derived from an EMBL/GenBank/DDBJ whole genome shotgun (WGS) entry which is preliminary data.</text>
</comment>
<name>A0AAD5IMV2_ACENE</name>
<feature type="transmembrane region" description="Helical" evidence="1">
    <location>
        <begin position="82"/>
        <end position="100"/>
    </location>
</feature>
<evidence type="ECO:0000256" key="1">
    <source>
        <dbReference type="SAM" id="Phobius"/>
    </source>
</evidence>
<sequence>MGRACFTLVNNWNYTKNCWRIVKDVYKDKDINLEVFEKDYNHAFATMHFGKEFLDYDESSNVDRASSLFQNLKTILHLLPRGWVTIVTTVMIVTIMMIVISMKNIDPPLSSNADQASSSFQKSQDYFASVTKGIGYYSDYNDDRNIIVLYVLLRVLQSSSGFNSCTKKQKRLMVVWLGFAGGGVSKEKKKIKSTPA</sequence>
<dbReference type="Proteomes" id="UP001064489">
    <property type="component" value="Chromosome 7"/>
</dbReference>
<keyword evidence="1" id="KW-0812">Transmembrane</keyword>
<evidence type="ECO:0000313" key="2">
    <source>
        <dbReference type="EMBL" id="KAI9170155.1"/>
    </source>
</evidence>
<gene>
    <name evidence="2" type="ORF">LWI28_023377</name>
</gene>
<keyword evidence="1" id="KW-1133">Transmembrane helix</keyword>